<comment type="similarity">
    <text evidence="2">Belongs to the ClpA/ClpB family. Torsin subfamily.</text>
</comment>
<keyword evidence="4" id="KW-0547">Nucleotide-binding</keyword>
<evidence type="ECO:0000256" key="5">
    <source>
        <dbReference type="ARBA" id="ARBA00022840"/>
    </source>
</evidence>
<evidence type="ECO:0000256" key="8">
    <source>
        <dbReference type="SAM" id="MobiDB-lite"/>
    </source>
</evidence>
<feature type="region of interest" description="Disordered" evidence="8">
    <location>
        <begin position="77"/>
        <end position="128"/>
    </location>
</feature>
<dbReference type="EMBL" id="HACG01020031">
    <property type="protein sequence ID" value="CEK66896.1"/>
    <property type="molecule type" value="Transcribed_RNA"/>
</dbReference>
<dbReference type="InterPro" id="IPR027417">
    <property type="entry name" value="P-loop_NTPase"/>
</dbReference>
<keyword evidence="6 9" id="KW-1133">Transmembrane helix</keyword>
<dbReference type="AlphaFoldDB" id="A0A0B6ZGC0"/>
<evidence type="ECO:0000256" key="2">
    <source>
        <dbReference type="ARBA" id="ARBA00006235"/>
    </source>
</evidence>
<evidence type="ECO:0000256" key="4">
    <source>
        <dbReference type="ARBA" id="ARBA00022741"/>
    </source>
</evidence>
<evidence type="ECO:0000313" key="11">
    <source>
        <dbReference type="EMBL" id="CEK66896.1"/>
    </source>
</evidence>
<evidence type="ECO:0000256" key="1">
    <source>
        <dbReference type="ARBA" id="ARBA00004167"/>
    </source>
</evidence>
<reference evidence="11" key="1">
    <citation type="submission" date="2014-12" db="EMBL/GenBank/DDBJ databases">
        <title>Insight into the proteome of Arion vulgaris.</title>
        <authorList>
            <person name="Aradska J."/>
            <person name="Bulat T."/>
            <person name="Smidak R."/>
            <person name="Sarate P."/>
            <person name="Gangsoo J."/>
            <person name="Sialana F."/>
            <person name="Bilban M."/>
            <person name="Lubec G."/>
        </authorList>
    </citation>
    <scope>NUCLEOTIDE SEQUENCE</scope>
    <source>
        <tissue evidence="11">Skin</tissue>
    </source>
</reference>
<evidence type="ECO:0000256" key="9">
    <source>
        <dbReference type="SAM" id="Phobius"/>
    </source>
</evidence>
<dbReference type="PANTHER" id="PTHR10760:SF1">
    <property type="entry name" value="TORSIN-4A"/>
    <property type="match status" value="1"/>
</dbReference>
<dbReference type="Pfam" id="PF06309">
    <property type="entry name" value="Torsin"/>
    <property type="match status" value="1"/>
</dbReference>
<protein>
    <recommendedName>
        <fullName evidence="10">Torsin-1A C-terminal domain-containing protein</fullName>
    </recommendedName>
</protein>
<evidence type="ECO:0000259" key="10">
    <source>
        <dbReference type="Pfam" id="PF21376"/>
    </source>
</evidence>
<keyword evidence="7 9" id="KW-0472">Membrane</keyword>
<sequence>SDGEEHLNDDKPLMSLPPISSHSSTPSQTPRRHSSAEFVFNKALKPATTAVLGAVGFGKRKSGYGIPDGDINFAHFPDPSTGGSLRKRLSSNTSGSKMKQQSKYSSEMDHQNQINRHSQDELKSSVTSESKAKRGSSCLSFMLYLLLIAVVVISAYIIVILYTVHEREKCKLSRDFNKKVLELELETNVFGQHLAARIVPDKIEEYFSKLRTGSLSQQLTESSDILKCKPLVLSFDGWTGVGKNFISRFISETFQHSKIMNYIIPLNFPHKAFEDVYRLQIQNWILGNFTQCVVNIIVLDEMDKAVHGVIDGLIDAIDLLTQPCSSASPTIFLLLSNSHANDINRIVLQFLLDSPTNKREHLTQMHFNSIFTSELNVWSSTLTNKHLIDTVLPFLPLEKEHVIQCIKRDLVSKRFSTNADIVNRVLHEMSFSTFGDIHLSQTGCKRVADKVDLVMFDKQH</sequence>
<evidence type="ECO:0000256" key="7">
    <source>
        <dbReference type="ARBA" id="ARBA00023136"/>
    </source>
</evidence>
<evidence type="ECO:0000256" key="3">
    <source>
        <dbReference type="ARBA" id="ARBA00022692"/>
    </source>
</evidence>
<organism evidence="11">
    <name type="scientific">Arion vulgaris</name>
    <dbReference type="NCBI Taxonomy" id="1028688"/>
    <lineage>
        <taxon>Eukaryota</taxon>
        <taxon>Metazoa</taxon>
        <taxon>Spiralia</taxon>
        <taxon>Lophotrochozoa</taxon>
        <taxon>Mollusca</taxon>
        <taxon>Gastropoda</taxon>
        <taxon>Heterobranchia</taxon>
        <taxon>Euthyneura</taxon>
        <taxon>Panpulmonata</taxon>
        <taxon>Eupulmonata</taxon>
        <taxon>Stylommatophora</taxon>
        <taxon>Helicina</taxon>
        <taxon>Arionoidea</taxon>
        <taxon>Arionidae</taxon>
        <taxon>Arion</taxon>
    </lineage>
</organism>
<dbReference type="InterPro" id="IPR010448">
    <property type="entry name" value="Torsin"/>
</dbReference>
<accession>A0A0B6ZGC0</accession>
<gene>
    <name evidence="11" type="primary">ORF60573</name>
</gene>
<dbReference type="Pfam" id="PF21376">
    <property type="entry name" value="TOR1A_C"/>
    <property type="match status" value="1"/>
</dbReference>
<evidence type="ECO:0000256" key="6">
    <source>
        <dbReference type="ARBA" id="ARBA00022989"/>
    </source>
</evidence>
<feature type="region of interest" description="Disordered" evidence="8">
    <location>
        <begin position="1"/>
        <end position="35"/>
    </location>
</feature>
<dbReference type="PANTHER" id="PTHR10760">
    <property type="entry name" value="TORSIN"/>
    <property type="match status" value="1"/>
</dbReference>
<feature type="compositionally biased region" description="Basic and acidic residues" evidence="8">
    <location>
        <begin position="1"/>
        <end position="12"/>
    </location>
</feature>
<comment type="subcellular location">
    <subcellularLocation>
        <location evidence="1">Membrane</location>
        <topology evidence="1">Single-pass membrane protein</topology>
    </subcellularLocation>
</comment>
<dbReference type="GO" id="GO:0016887">
    <property type="term" value="F:ATP hydrolysis activity"/>
    <property type="evidence" value="ECO:0007669"/>
    <property type="project" value="InterPro"/>
</dbReference>
<feature type="transmembrane region" description="Helical" evidence="9">
    <location>
        <begin position="141"/>
        <end position="164"/>
    </location>
</feature>
<keyword evidence="5" id="KW-0067">ATP-binding</keyword>
<dbReference type="GO" id="GO:0005524">
    <property type="term" value="F:ATP binding"/>
    <property type="evidence" value="ECO:0007669"/>
    <property type="project" value="UniProtKB-KW"/>
</dbReference>
<dbReference type="SUPFAM" id="SSF52540">
    <property type="entry name" value="P-loop containing nucleoside triphosphate hydrolases"/>
    <property type="match status" value="1"/>
</dbReference>
<proteinExistence type="inferred from homology"/>
<feature type="non-terminal residue" evidence="11">
    <location>
        <position position="1"/>
    </location>
</feature>
<feature type="domain" description="Torsin-1A C-terminal" evidence="10">
    <location>
        <begin position="397"/>
        <end position="452"/>
    </location>
</feature>
<dbReference type="GO" id="GO:0005635">
    <property type="term" value="C:nuclear envelope"/>
    <property type="evidence" value="ECO:0007669"/>
    <property type="project" value="TreeGrafter"/>
</dbReference>
<dbReference type="InterPro" id="IPR049337">
    <property type="entry name" value="TOR1A_C"/>
</dbReference>
<dbReference type="Gene3D" id="3.40.50.300">
    <property type="entry name" value="P-loop containing nucleotide triphosphate hydrolases"/>
    <property type="match status" value="1"/>
</dbReference>
<dbReference type="GO" id="GO:0005788">
    <property type="term" value="C:endoplasmic reticulum lumen"/>
    <property type="evidence" value="ECO:0007669"/>
    <property type="project" value="TreeGrafter"/>
</dbReference>
<dbReference type="GO" id="GO:0016020">
    <property type="term" value="C:membrane"/>
    <property type="evidence" value="ECO:0007669"/>
    <property type="project" value="UniProtKB-SubCell"/>
</dbReference>
<name>A0A0B6ZGC0_9EUPU</name>
<feature type="compositionally biased region" description="Polar residues" evidence="8">
    <location>
        <begin position="90"/>
        <end position="116"/>
    </location>
</feature>
<keyword evidence="3 9" id="KW-0812">Transmembrane</keyword>
<feature type="compositionally biased region" description="Polar residues" evidence="8">
    <location>
        <begin position="18"/>
        <end position="29"/>
    </location>
</feature>